<evidence type="ECO:0000259" key="1">
    <source>
        <dbReference type="PROSITE" id="PS50404"/>
    </source>
</evidence>
<gene>
    <name evidence="2" type="ORF">MNBD_GAMMA25-684</name>
</gene>
<dbReference type="Pfam" id="PF13417">
    <property type="entry name" value="GST_N_3"/>
    <property type="match status" value="1"/>
</dbReference>
<dbReference type="InterPro" id="IPR004045">
    <property type="entry name" value="Glutathione_S-Trfase_N"/>
</dbReference>
<proteinExistence type="predicted"/>
<name>A0A3B1AS66_9ZZZZ</name>
<dbReference type="InterPro" id="IPR036249">
    <property type="entry name" value="Thioredoxin-like_sf"/>
</dbReference>
<dbReference type="SFLD" id="SFLDS00019">
    <property type="entry name" value="Glutathione_Transferase_(cytos"/>
    <property type="match status" value="1"/>
</dbReference>
<dbReference type="Gene3D" id="1.20.1050.10">
    <property type="match status" value="1"/>
</dbReference>
<reference evidence="2" key="1">
    <citation type="submission" date="2018-06" db="EMBL/GenBank/DDBJ databases">
        <authorList>
            <person name="Zhirakovskaya E."/>
        </authorList>
    </citation>
    <scope>NUCLEOTIDE SEQUENCE</scope>
</reference>
<dbReference type="AlphaFoldDB" id="A0A3B1AS66"/>
<organism evidence="2">
    <name type="scientific">hydrothermal vent metagenome</name>
    <dbReference type="NCBI Taxonomy" id="652676"/>
    <lineage>
        <taxon>unclassified sequences</taxon>
        <taxon>metagenomes</taxon>
        <taxon>ecological metagenomes</taxon>
    </lineage>
</organism>
<dbReference type="InterPro" id="IPR040079">
    <property type="entry name" value="Glutathione_S-Trfase"/>
</dbReference>
<dbReference type="PANTHER" id="PTHR43968:SF6">
    <property type="entry name" value="GLUTATHIONE S-TRANSFERASE OMEGA"/>
    <property type="match status" value="1"/>
</dbReference>
<dbReference type="SFLD" id="SFLDG00358">
    <property type="entry name" value="Main_(cytGST)"/>
    <property type="match status" value="1"/>
</dbReference>
<evidence type="ECO:0000313" key="2">
    <source>
        <dbReference type="EMBL" id="VAX08816.1"/>
    </source>
</evidence>
<dbReference type="EMBL" id="UOFY01000030">
    <property type="protein sequence ID" value="VAX08816.1"/>
    <property type="molecule type" value="Genomic_DNA"/>
</dbReference>
<accession>A0A3B1AS66</accession>
<dbReference type="PROSITE" id="PS50404">
    <property type="entry name" value="GST_NTER"/>
    <property type="match status" value="1"/>
</dbReference>
<dbReference type="GO" id="GO:0005737">
    <property type="term" value="C:cytoplasm"/>
    <property type="evidence" value="ECO:0007669"/>
    <property type="project" value="TreeGrafter"/>
</dbReference>
<dbReference type="PANTHER" id="PTHR43968">
    <property type="match status" value="1"/>
</dbReference>
<dbReference type="SUPFAM" id="SSF52833">
    <property type="entry name" value="Thioredoxin-like"/>
    <property type="match status" value="1"/>
</dbReference>
<feature type="domain" description="GST N-terminal" evidence="1">
    <location>
        <begin position="3"/>
        <end position="81"/>
    </location>
</feature>
<dbReference type="Gene3D" id="3.40.30.10">
    <property type="entry name" value="Glutaredoxin"/>
    <property type="match status" value="1"/>
</dbReference>
<dbReference type="InterPro" id="IPR050983">
    <property type="entry name" value="GST_Omega/HSP26"/>
</dbReference>
<sequence>MMKKLQRYNSDVCPFTYRVRLTLAKKKIRYENIEIDLQNIPDDYYQISAAGKVPLIKHGEDIILESTILNEYLEDAFPGCPLLPASAVQRAKARLWIDYYNTAFQPNYCGLVFELDDKYRNLHR</sequence>
<protein>
    <recommendedName>
        <fullName evidence="1">GST N-terminal domain-containing protein</fullName>
    </recommendedName>
</protein>